<comment type="caution">
    <text evidence="3">The sequence shown here is derived from an EMBL/GenBank/DDBJ whole genome shotgun (WGS) entry which is preliminary data.</text>
</comment>
<keyword evidence="4" id="KW-1185">Reference proteome</keyword>
<feature type="coiled-coil region" evidence="1">
    <location>
        <begin position="38"/>
        <end position="65"/>
    </location>
</feature>
<dbReference type="GO" id="GO:0008017">
    <property type="term" value="F:microtubule binding"/>
    <property type="evidence" value="ECO:0007669"/>
    <property type="project" value="InterPro"/>
</dbReference>
<dbReference type="Proteomes" id="UP000289152">
    <property type="component" value="Unassembled WGS sequence"/>
</dbReference>
<dbReference type="STRING" id="5217.A0A4Q1BTN1"/>
<evidence type="ECO:0000313" key="4">
    <source>
        <dbReference type="Proteomes" id="UP000289152"/>
    </source>
</evidence>
<feature type="compositionally biased region" description="Polar residues" evidence="2">
    <location>
        <begin position="645"/>
        <end position="654"/>
    </location>
</feature>
<dbReference type="PANTHER" id="PTHR19321">
    <property type="entry name" value="PROTEIN REGULATOR OF CYTOKINESIS 1 PRC1-RELATED"/>
    <property type="match status" value="1"/>
</dbReference>
<evidence type="ECO:0008006" key="5">
    <source>
        <dbReference type="Google" id="ProtNLM"/>
    </source>
</evidence>
<evidence type="ECO:0000256" key="2">
    <source>
        <dbReference type="SAM" id="MobiDB-lite"/>
    </source>
</evidence>
<evidence type="ECO:0000313" key="3">
    <source>
        <dbReference type="EMBL" id="RXK41350.1"/>
    </source>
</evidence>
<protein>
    <recommendedName>
        <fullName evidence="5">Protein regulator of cytokinesis 1</fullName>
    </recommendedName>
</protein>
<reference evidence="3 4" key="1">
    <citation type="submission" date="2016-06" db="EMBL/GenBank/DDBJ databases">
        <title>Evolution of pathogenesis and genome organization in the Tremellales.</title>
        <authorList>
            <person name="Cuomo C."/>
            <person name="Litvintseva A."/>
            <person name="Heitman J."/>
            <person name="Chen Y."/>
            <person name="Sun S."/>
            <person name="Springer D."/>
            <person name="Dromer F."/>
            <person name="Young S."/>
            <person name="Zeng Q."/>
            <person name="Chapman S."/>
            <person name="Gujja S."/>
            <person name="Saif S."/>
            <person name="Birren B."/>
        </authorList>
    </citation>
    <scope>NUCLEOTIDE SEQUENCE [LARGE SCALE GENOMIC DNA]</scope>
    <source>
        <strain evidence="3 4">ATCC 28783</strain>
    </source>
</reference>
<dbReference type="EMBL" id="SDIL01000009">
    <property type="protein sequence ID" value="RXK41350.1"/>
    <property type="molecule type" value="Genomic_DNA"/>
</dbReference>
<evidence type="ECO:0000256" key="1">
    <source>
        <dbReference type="SAM" id="Coils"/>
    </source>
</evidence>
<dbReference type="Pfam" id="PF03999">
    <property type="entry name" value="MAP65_ASE1"/>
    <property type="match status" value="1"/>
</dbReference>
<name>A0A4Q1BTN1_TREME</name>
<dbReference type="GO" id="GO:1990023">
    <property type="term" value="C:mitotic spindle midzone"/>
    <property type="evidence" value="ECO:0007669"/>
    <property type="project" value="TreeGrafter"/>
</dbReference>
<feature type="compositionally biased region" description="Basic and acidic residues" evidence="2">
    <location>
        <begin position="91"/>
        <end position="104"/>
    </location>
</feature>
<accession>A0A4Q1BTN1</accession>
<dbReference type="OrthoDB" id="642895at2759"/>
<dbReference type="GO" id="GO:0051256">
    <property type="term" value="P:mitotic spindle midzone assembly"/>
    <property type="evidence" value="ECO:0007669"/>
    <property type="project" value="TreeGrafter"/>
</dbReference>
<keyword evidence="1" id="KW-0175">Coiled coil</keyword>
<feature type="region of interest" description="Disordered" evidence="2">
    <location>
        <begin position="91"/>
        <end position="122"/>
    </location>
</feature>
<dbReference type="AlphaFoldDB" id="A0A4Q1BTN1"/>
<organism evidence="3 4">
    <name type="scientific">Tremella mesenterica</name>
    <name type="common">Jelly fungus</name>
    <dbReference type="NCBI Taxonomy" id="5217"/>
    <lineage>
        <taxon>Eukaryota</taxon>
        <taxon>Fungi</taxon>
        <taxon>Dikarya</taxon>
        <taxon>Basidiomycota</taxon>
        <taxon>Agaricomycotina</taxon>
        <taxon>Tremellomycetes</taxon>
        <taxon>Tremellales</taxon>
        <taxon>Tremellaceae</taxon>
        <taxon>Tremella</taxon>
    </lineage>
</organism>
<sequence>MAAYLSEQLPHLRDLHFQLGLPPETIAADEQSIETAIRQCVENLVNEYEDQVNQHKVKLHRMRLDVADLVRAIGRQARSLQVSSEERLKEVVRHPRSVHDRKPDLPVSTSTSEYDGDPQRRVGPTLRDKMASLAHLLGPPVEPLPPPRPISVFSKDTGRRDSASLARMQAMTPPRRTSILQPGLPPDTGCWFDVSDDAMAAAEAAIQQALEEREAKLDHLKTLIVNLAFLHRELVLPEFPAEGRDRFPNKLLPRRSDHAVSYQKLIASVLAQNPLPEDEEDDDDEGMVVIGMENVEPEQGLLEWTESLNELWTEEKDRRQNRIQELYNQVEPLWLRLEMEQDAMDLFIEMNRGCGEAVIEAYEVEVDRCLQLRRNSLEKFINAVRTEIEILWDELMMSEEEKGDFGPFINDVYTEELLQAHEEEIERLRAEIESKTAILPKVREWHTLCKDEAELERMSHDPNRFSARGGALLKEEKLRKRVNMLKPKLEMDMLSLLPTWEAEHGRPFTVSGQRVVDRIHDALEAKEQAKLAKKATRTGLAPAKTISRSVPASVARHTTPAAVPGSTRSMSRKREAPTPTPYGSSNNPKRPRVGTQGSTMKPRPIRGFPEQGSSPSRPPAGRSVSAQTSRTALPLPVSRVPSWSHPVSQANKGQEQMKKRRQSFKPRPSIMGGLIAAREAMGLSEVRLDEEDEYEEEAVWKGVEQGDVF</sequence>
<dbReference type="Gene3D" id="1.20.58.1520">
    <property type="match status" value="1"/>
</dbReference>
<dbReference type="InterPro" id="IPR007145">
    <property type="entry name" value="MAP65_Ase1_PRC1"/>
</dbReference>
<dbReference type="InParanoid" id="A0A4Q1BTN1"/>
<dbReference type="GO" id="GO:0005737">
    <property type="term" value="C:cytoplasm"/>
    <property type="evidence" value="ECO:0007669"/>
    <property type="project" value="TreeGrafter"/>
</dbReference>
<feature type="region of interest" description="Disordered" evidence="2">
    <location>
        <begin position="534"/>
        <end position="671"/>
    </location>
</feature>
<gene>
    <name evidence="3" type="ORF">M231_01255</name>
</gene>
<proteinExistence type="predicted"/>
<feature type="compositionally biased region" description="Low complexity" evidence="2">
    <location>
        <begin position="612"/>
        <end position="626"/>
    </location>
</feature>
<dbReference type="PANTHER" id="PTHR19321:SF41">
    <property type="entry name" value="FASCETTO-RELATED"/>
    <property type="match status" value="1"/>
</dbReference>
<dbReference type="VEuPathDB" id="FungiDB:TREMEDRAFT_62739"/>